<feature type="transmembrane region" description="Helical" evidence="1">
    <location>
        <begin position="148"/>
        <end position="168"/>
    </location>
</feature>
<evidence type="ECO:0008006" key="4">
    <source>
        <dbReference type="Google" id="ProtNLM"/>
    </source>
</evidence>
<dbReference type="Proteomes" id="UP000199138">
    <property type="component" value="Unassembled WGS sequence"/>
</dbReference>
<dbReference type="OrthoDB" id="5189031at2"/>
<accession>A0A1I7I6U5</accession>
<evidence type="ECO:0000313" key="3">
    <source>
        <dbReference type="Proteomes" id="UP000199138"/>
    </source>
</evidence>
<dbReference type="EMBL" id="FPBK01000013">
    <property type="protein sequence ID" value="SFU68675.1"/>
    <property type="molecule type" value="Genomic_DNA"/>
</dbReference>
<organism evidence="2 3">
    <name type="scientific">Pustulibacterium marinum</name>
    <dbReference type="NCBI Taxonomy" id="1224947"/>
    <lineage>
        <taxon>Bacteria</taxon>
        <taxon>Pseudomonadati</taxon>
        <taxon>Bacteroidota</taxon>
        <taxon>Flavobacteriia</taxon>
        <taxon>Flavobacteriales</taxon>
        <taxon>Flavobacteriaceae</taxon>
        <taxon>Pustulibacterium</taxon>
    </lineage>
</organism>
<dbReference type="STRING" id="1224947.SAMN05216480_11358"/>
<sequence>MAKRLALLNFISVIVAVFTGYYTQAIQLNGNTMARLSAKYANLFTPANYAFAIWGLIYVSLFAFSIYHLIQAFKKDGNTEFLIQSGYWYFIANIANALWVVVWLYELTGLSVIVMLVILYSLIKIILNTNMEKWDAPAKTIAFNWWPICFYSGWITVATIANIAAYLSKIGWNGGFLSEVTWTVLMIIIATLINLLIIYKRNMREFALVAVWSFMAIYFRHEGYQPAITTTALICAIVVFLAISIHGFKNRKSNPFFRKLN</sequence>
<dbReference type="RefSeq" id="WP_093025986.1">
    <property type="nucleotide sequence ID" value="NZ_FPBK01000013.1"/>
</dbReference>
<feature type="transmembrane region" description="Helical" evidence="1">
    <location>
        <begin position="107"/>
        <end position="127"/>
    </location>
</feature>
<evidence type="ECO:0000256" key="1">
    <source>
        <dbReference type="SAM" id="Phobius"/>
    </source>
</evidence>
<keyword evidence="1" id="KW-0812">Transmembrane</keyword>
<protein>
    <recommendedName>
        <fullName evidence="4">TspO and MBR related proteins</fullName>
    </recommendedName>
</protein>
<reference evidence="2 3" key="1">
    <citation type="submission" date="2016-10" db="EMBL/GenBank/DDBJ databases">
        <authorList>
            <person name="de Groot N.N."/>
        </authorList>
    </citation>
    <scope>NUCLEOTIDE SEQUENCE [LARGE SCALE GENOMIC DNA]</scope>
    <source>
        <strain evidence="2 3">CGMCC 1.12333</strain>
    </source>
</reference>
<feature type="transmembrane region" description="Helical" evidence="1">
    <location>
        <begin position="81"/>
        <end position="101"/>
    </location>
</feature>
<evidence type="ECO:0000313" key="2">
    <source>
        <dbReference type="EMBL" id="SFU68675.1"/>
    </source>
</evidence>
<feature type="transmembrane region" description="Helical" evidence="1">
    <location>
        <begin position="49"/>
        <end position="69"/>
    </location>
</feature>
<dbReference type="Gene3D" id="1.20.1260.100">
    <property type="entry name" value="TspO/MBR protein"/>
    <property type="match status" value="1"/>
</dbReference>
<dbReference type="PANTHER" id="PTHR33802:SF1">
    <property type="entry name" value="XK-RELATED PROTEIN"/>
    <property type="match status" value="1"/>
</dbReference>
<feature type="transmembrane region" description="Helical" evidence="1">
    <location>
        <begin position="180"/>
        <end position="199"/>
    </location>
</feature>
<dbReference type="PANTHER" id="PTHR33802">
    <property type="entry name" value="SI:CH211-161H7.5-RELATED"/>
    <property type="match status" value="1"/>
</dbReference>
<keyword evidence="1" id="KW-0472">Membrane</keyword>
<dbReference type="AlphaFoldDB" id="A0A1I7I6U5"/>
<name>A0A1I7I6U5_9FLAO</name>
<proteinExistence type="predicted"/>
<gene>
    <name evidence="2" type="ORF">SAMN05216480_11358</name>
</gene>
<feature type="transmembrane region" description="Helical" evidence="1">
    <location>
        <begin position="227"/>
        <end position="248"/>
    </location>
</feature>
<feature type="transmembrane region" description="Helical" evidence="1">
    <location>
        <begin position="206"/>
        <end position="221"/>
    </location>
</feature>
<keyword evidence="1" id="KW-1133">Transmembrane helix</keyword>
<keyword evidence="3" id="KW-1185">Reference proteome</keyword>
<dbReference type="InterPro" id="IPR038330">
    <property type="entry name" value="TspO/MBR-related_sf"/>
</dbReference>